<evidence type="ECO:0000313" key="2">
    <source>
        <dbReference type="Proteomes" id="UP000327011"/>
    </source>
</evidence>
<keyword evidence="2" id="KW-1185">Reference proteome</keyword>
<evidence type="ECO:0000313" key="1">
    <source>
        <dbReference type="EMBL" id="KAA9375925.1"/>
    </source>
</evidence>
<protein>
    <submittedName>
        <fullName evidence="1">Uncharacterized protein</fullName>
    </submittedName>
</protein>
<accession>A0A5J5JZB4</accession>
<sequence length="133" mass="14206">MPEPYIRGLRAGEGTGVRRRAAKASKGDFAWFGEQILGVSASWNSPGAVAARCPGGLVRLGYEALVSDRRYSERISHDFGGGVGIGLEALTCSGWRHRPVNPSRPLDPCVTGYADRYLTILTSAPTGTLCSPR</sequence>
<proteinExistence type="predicted"/>
<dbReference type="AlphaFoldDB" id="A0A5J5JZB4"/>
<name>A0A5J5JZB4_9ACTN</name>
<dbReference type="EMBL" id="VYTZ01000009">
    <property type="protein sequence ID" value="KAA9375925.1"/>
    <property type="molecule type" value="Genomic_DNA"/>
</dbReference>
<gene>
    <name evidence="1" type="ORF">F5972_24685</name>
</gene>
<comment type="caution">
    <text evidence="1">The sequence shown here is derived from an EMBL/GenBank/DDBJ whole genome shotgun (WGS) entry which is preliminary data.</text>
</comment>
<dbReference type="Proteomes" id="UP000327011">
    <property type="component" value="Unassembled WGS sequence"/>
</dbReference>
<organism evidence="1 2">
    <name type="scientific">Microbispora cellulosiformans</name>
    <dbReference type="NCBI Taxonomy" id="2614688"/>
    <lineage>
        <taxon>Bacteria</taxon>
        <taxon>Bacillati</taxon>
        <taxon>Actinomycetota</taxon>
        <taxon>Actinomycetes</taxon>
        <taxon>Streptosporangiales</taxon>
        <taxon>Streptosporangiaceae</taxon>
        <taxon>Microbispora</taxon>
    </lineage>
</organism>
<reference evidence="1 2" key="1">
    <citation type="submission" date="2019-09" db="EMBL/GenBank/DDBJ databases">
        <title>Screening of Novel Bioactive Compounds from Soil-Associated.</title>
        <authorList>
            <person name="Gong X."/>
        </authorList>
    </citation>
    <scope>NUCLEOTIDE SEQUENCE [LARGE SCALE GENOMIC DNA]</scope>
    <source>
        <strain evidence="1 2">Gxj-6</strain>
    </source>
</reference>